<sequence length="255" mass="25487">MLLHQLRQGEKRQNQPLRVLLYLTTTLLLAGDIQPNPGPHLIDDGGLTPTTALNAQLNLADSAPCASGCHVGSYGGHHQMRGVGGGGEGADMSIPSLLQVQSALNLVHGSGASVAVCNGGRLLCLQTAVATLGVAHSSPLEEPGVQAALSTTAAVEVISAGKGVGRLSPQSTGGCGNSIETSAAEAEVIDGMGVGHPSPQLAGGGGVPVTLMTEVIASMRHVSIQTSGGGGGGAGSELLHQNLDMYYESGGQAHI</sequence>
<organism evidence="1 2">
    <name type="scientific">Xyrichtys novacula</name>
    <name type="common">Pearly razorfish</name>
    <name type="synonym">Hemipteronotus novacula</name>
    <dbReference type="NCBI Taxonomy" id="13765"/>
    <lineage>
        <taxon>Eukaryota</taxon>
        <taxon>Metazoa</taxon>
        <taxon>Chordata</taxon>
        <taxon>Craniata</taxon>
        <taxon>Vertebrata</taxon>
        <taxon>Euteleostomi</taxon>
        <taxon>Actinopterygii</taxon>
        <taxon>Neopterygii</taxon>
        <taxon>Teleostei</taxon>
        <taxon>Neoteleostei</taxon>
        <taxon>Acanthomorphata</taxon>
        <taxon>Eupercaria</taxon>
        <taxon>Labriformes</taxon>
        <taxon>Labridae</taxon>
        <taxon>Xyrichtys</taxon>
    </lineage>
</organism>
<protein>
    <submittedName>
        <fullName evidence="1">Uncharacterized protein</fullName>
    </submittedName>
</protein>
<keyword evidence="2" id="KW-1185">Reference proteome</keyword>
<evidence type="ECO:0000313" key="1">
    <source>
        <dbReference type="EMBL" id="CAJ1069949.1"/>
    </source>
</evidence>
<reference evidence="1" key="1">
    <citation type="submission" date="2023-08" db="EMBL/GenBank/DDBJ databases">
        <authorList>
            <person name="Alioto T."/>
            <person name="Alioto T."/>
            <person name="Gomez Garrido J."/>
        </authorList>
    </citation>
    <scope>NUCLEOTIDE SEQUENCE</scope>
</reference>
<accession>A0AAV1GA53</accession>
<dbReference type="AlphaFoldDB" id="A0AAV1GA53"/>
<gene>
    <name evidence="1" type="ORF">XNOV1_A013675</name>
</gene>
<proteinExistence type="predicted"/>
<dbReference type="EMBL" id="OY660876">
    <property type="protein sequence ID" value="CAJ1069949.1"/>
    <property type="molecule type" value="Genomic_DNA"/>
</dbReference>
<dbReference type="Proteomes" id="UP001178508">
    <property type="component" value="Chromosome 13"/>
</dbReference>
<evidence type="ECO:0000313" key="2">
    <source>
        <dbReference type="Proteomes" id="UP001178508"/>
    </source>
</evidence>
<name>A0AAV1GA53_XYRNO</name>